<evidence type="ECO:0000256" key="7">
    <source>
        <dbReference type="ARBA" id="ARBA00022840"/>
    </source>
</evidence>
<organism evidence="11">
    <name type="scientific">Eubacterium limosum</name>
    <dbReference type="NCBI Taxonomy" id="1736"/>
    <lineage>
        <taxon>Bacteria</taxon>
        <taxon>Bacillati</taxon>
        <taxon>Bacillota</taxon>
        <taxon>Clostridia</taxon>
        <taxon>Eubacteriales</taxon>
        <taxon>Eubacteriaceae</taxon>
        <taxon>Eubacterium</taxon>
    </lineage>
</organism>
<evidence type="ECO:0000256" key="1">
    <source>
        <dbReference type="ARBA" id="ARBA00022722"/>
    </source>
</evidence>
<dbReference type="InterPro" id="IPR049035">
    <property type="entry name" value="ADDB_N"/>
</dbReference>
<keyword evidence="9" id="KW-0234">DNA repair</keyword>
<keyword evidence="4 11" id="KW-0378">Hydrolase</keyword>
<dbReference type="SUPFAM" id="SSF52540">
    <property type="entry name" value="P-loop containing nucleoside triphosphate hydrolases"/>
    <property type="match status" value="1"/>
</dbReference>
<sequence>MRIRVIVGREGRLHINKSDYIYEEIGARLQRGRSKMYLVVPEQFTLGAERELMAYNRLPGLLGADVLSFKRLEYRVLSEVGGIAKTFVDEHGKQMLLQKSIREVQKELSVYRRSAGKLGFLENICAFISELKQSEITPEDLETAESEVGEGRILSQKLKDIRKIYGAYTKLLGGERIDGDDRAKLLCAQIPKSDYLERSLIWIDGFHTFSNQDFRIIEALAAKADCVTITLTLDPDKNAPDAPAFYVPGETLKRIEKMANDLGFEAEIVNLEAAVRPAVSGLDYLEQNLFALRPRPYKEEPGDMAVVQCKNIWNEVEKGAQKIVELVRERDFRYQDIVVLAGDMETYGGAIKRAFSEYGIPFFMDDVKKVTENNFLEAVLAALETNRSHYAYEDIFTFVKTGFAPITPEEAQELENYVIEYGIRGNAWEKPFDRPSANEAVSLEALNASRERLMAPFMTLRKILRKSRTYADKTRSLVRFLEDIKAPETIDGLSEALRERGDFDSMGLYNQIWNILMEVFDQINSTMGGESTTLEEYISVLSGGFQSYTVGVIPNRQDVVNITDLMRSRHSEMKALLVFGMNEGVIPANSPSFNLLSERERSQLRKQEMALQDNSDFRRAQEDFLLYSLFAAPSDYLYLSYSMADAEGSTIPVSPLIPRIQAVFPKLTVTSALENTLSKEWEAVATPRGTISSLIDHLRELRYGKGTVMPEETKRLWQAVGKWYDEDARYHTAFRQIQEALDYDGVDDCLSQGQAIRLFEPPIQASVSRLELYRKCPFSHYVAYGLRPVPRQEYEVEPPDIGTVLHHLIDAVYKEAEREQVSVKDLSQEKTDAMVDAILDETLPQVRHQVFNSTGQYQYLGRKLRRVSKRTVRVLVDHMRRGEFDFKYSEQQFSQILELPSFEETVRVRGVIDRIDVYQREGDTFVKVIDYKSGNKTLNLAEIYYGLSLQLAVYMEAGIEILEGDNLIPGGTFYFHVDDPMLQVNKLDPETLTAALNDSFKLNGIYLDDPRFTKAMDAEADKDSEVISLKSRNSKLSRDEFEDLLDYVKRVIIEMTEKILGGDIAVRPYKKGKETGCEYCPYKGICQFDESIGKASYDVLRTSIPRDEFIQKIKEGGKDNEMD</sequence>
<evidence type="ECO:0000256" key="2">
    <source>
        <dbReference type="ARBA" id="ARBA00022741"/>
    </source>
</evidence>
<dbReference type="PANTHER" id="PTHR30591">
    <property type="entry name" value="RECBCD ENZYME SUBUNIT RECC"/>
    <property type="match status" value="1"/>
</dbReference>
<evidence type="ECO:0000256" key="4">
    <source>
        <dbReference type="ARBA" id="ARBA00022801"/>
    </source>
</evidence>
<dbReference type="GO" id="GO:0005524">
    <property type="term" value="F:ATP binding"/>
    <property type="evidence" value="ECO:0007669"/>
    <property type="project" value="UniProtKB-KW"/>
</dbReference>
<keyword evidence="6" id="KW-0269">Exonuclease</keyword>
<dbReference type="InterPro" id="IPR014017">
    <property type="entry name" value="DNA_helicase_UvrD-like_C"/>
</dbReference>
<evidence type="ECO:0000259" key="10">
    <source>
        <dbReference type="PROSITE" id="PS51217"/>
    </source>
</evidence>
<gene>
    <name evidence="11" type="primary">addB</name>
    <name evidence="11" type="ORF">ELLFYP34_00276</name>
</gene>
<keyword evidence="5 11" id="KW-0347">Helicase</keyword>
<keyword evidence="8" id="KW-0238">DNA-binding</keyword>
<keyword evidence="7" id="KW-0067">ATP-binding</keyword>
<accession>A0A6N3F5E6</accession>
<evidence type="ECO:0000256" key="6">
    <source>
        <dbReference type="ARBA" id="ARBA00022839"/>
    </source>
</evidence>
<keyword evidence="1" id="KW-0540">Nuclease</keyword>
<evidence type="ECO:0000256" key="8">
    <source>
        <dbReference type="ARBA" id="ARBA00023125"/>
    </source>
</evidence>
<feature type="domain" description="UvrD-like helicase C-terminal" evidence="10">
    <location>
        <begin position="273"/>
        <end position="570"/>
    </location>
</feature>
<dbReference type="InterPro" id="IPR011604">
    <property type="entry name" value="PDDEXK-like_dom_sf"/>
</dbReference>
<evidence type="ECO:0000313" key="11">
    <source>
        <dbReference type="EMBL" id="VYU47367.1"/>
    </source>
</evidence>
<dbReference type="GO" id="GO:0004386">
    <property type="term" value="F:helicase activity"/>
    <property type="evidence" value="ECO:0007669"/>
    <property type="project" value="UniProtKB-KW"/>
</dbReference>
<dbReference type="Gene3D" id="3.90.320.10">
    <property type="match status" value="1"/>
</dbReference>
<keyword evidence="2" id="KW-0547">Nucleotide-binding</keyword>
<protein>
    <submittedName>
        <fullName evidence="11">ATP-dependent helicase/deoxyribonuclease subunit B</fullName>
        <ecNumber evidence="11">3.1.-.-</ecNumber>
    </submittedName>
</protein>
<dbReference type="AlphaFoldDB" id="A0A6N3F5E6"/>
<name>A0A6N3F5E6_EUBLI</name>
<dbReference type="GO" id="GO:0006281">
    <property type="term" value="P:DNA repair"/>
    <property type="evidence" value="ECO:0007669"/>
    <property type="project" value="UniProtKB-KW"/>
</dbReference>
<dbReference type="Gene3D" id="3.40.50.300">
    <property type="entry name" value="P-loop containing nucleotide triphosphate hydrolases"/>
    <property type="match status" value="3"/>
</dbReference>
<evidence type="ECO:0000256" key="5">
    <source>
        <dbReference type="ARBA" id="ARBA00022806"/>
    </source>
</evidence>
<dbReference type="InterPro" id="IPR038726">
    <property type="entry name" value="PDDEXK_AddAB-type"/>
</dbReference>
<evidence type="ECO:0000256" key="3">
    <source>
        <dbReference type="ARBA" id="ARBA00022763"/>
    </source>
</evidence>
<dbReference type="Pfam" id="PF12705">
    <property type="entry name" value="PDDEXK_1"/>
    <property type="match status" value="1"/>
</dbReference>
<dbReference type="EC" id="3.1.-.-" evidence="11"/>
<dbReference type="Pfam" id="PF21445">
    <property type="entry name" value="ADDB_N"/>
    <property type="match status" value="1"/>
</dbReference>
<dbReference type="GO" id="GO:0003677">
    <property type="term" value="F:DNA binding"/>
    <property type="evidence" value="ECO:0007669"/>
    <property type="project" value="UniProtKB-KW"/>
</dbReference>
<reference evidence="11" key="1">
    <citation type="submission" date="2019-11" db="EMBL/GenBank/DDBJ databases">
        <authorList>
            <person name="Feng L."/>
        </authorList>
    </citation>
    <scope>NUCLEOTIDE SEQUENCE</scope>
    <source>
        <strain evidence="11">ElimosumLFYP34</strain>
    </source>
</reference>
<dbReference type="PROSITE" id="PS51217">
    <property type="entry name" value="UVRD_HELICASE_CTER"/>
    <property type="match status" value="1"/>
</dbReference>
<dbReference type="GO" id="GO:0006310">
    <property type="term" value="P:DNA recombination"/>
    <property type="evidence" value="ECO:0007669"/>
    <property type="project" value="TreeGrafter"/>
</dbReference>
<dbReference type="GO" id="GO:0004527">
    <property type="term" value="F:exonuclease activity"/>
    <property type="evidence" value="ECO:0007669"/>
    <property type="project" value="UniProtKB-KW"/>
</dbReference>
<dbReference type="PANTHER" id="PTHR30591:SF1">
    <property type="entry name" value="RECBCD ENZYME SUBUNIT RECC"/>
    <property type="match status" value="1"/>
</dbReference>
<proteinExistence type="predicted"/>
<evidence type="ECO:0000256" key="9">
    <source>
        <dbReference type="ARBA" id="ARBA00023204"/>
    </source>
</evidence>
<dbReference type="EMBL" id="CACRTR010000012">
    <property type="protein sequence ID" value="VYU47367.1"/>
    <property type="molecule type" value="Genomic_DNA"/>
</dbReference>
<keyword evidence="3" id="KW-0227">DNA damage</keyword>
<dbReference type="InterPro" id="IPR027417">
    <property type="entry name" value="P-loop_NTPase"/>
</dbReference>